<evidence type="ECO:0000313" key="4">
    <source>
        <dbReference type="Proteomes" id="UP000238083"/>
    </source>
</evidence>
<sequence length="219" mass="23179">MTSPDLLLALLADARLPVGGHTQSAGLEPAVVHGGLRAHDVPEFLRGRLATVVAVEAGTAVVTRHRVLHGDPLPPVVAAWAARTPSAALREVSRTLGRGYSRLAGRLWPHPVWATLERTPPRPVVLGALAAVAGLDAARLVRLCGHEDVATVAAAALKLDPLDPLEAAGWTVAAHPFVEELVERCAHLTDPDRIPAGSAPLVEQFSVLHARTKQRLFHA</sequence>
<keyword evidence="1" id="KW-0996">Nickel insertion</keyword>
<keyword evidence="4" id="KW-1185">Reference proteome</keyword>
<protein>
    <submittedName>
        <fullName evidence="3">Urease accessory protein</fullName>
    </submittedName>
</protein>
<dbReference type="OrthoDB" id="3382047at2"/>
<dbReference type="InterPro" id="IPR002639">
    <property type="entry name" value="UreF"/>
</dbReference>
<gene>
    <name evidence="3" type="ORF">CLV37_107239</name>
</gene>
<accession>A0A2T0R2W4</accession>
<dbReference type="PANTHER" id="PTHR33620:SF1">
    <property type="entry name" value="UREASE ACCESSORY PROTEIN F"/>
    <property type="match status" value="1"/>
</dbReference>
<dbReference type="EMBL" id="PVZF01000007">
    <property type="protein sequence ID" value="PRY14120.1"/>
    <property type="molecule type" value="Genomic_DNA"/>
</dbReference>
<evidence type="ECO:0000313" key="3">
    <source>
        <dbReference type="EMBL" id="PRY14120.1"/>
    </source>
</evidence>
<comment type="caution">
    <text evidence="3">The sequence shown here is derived from an EMBL/GenBank/DDBJ whole genome shotgun (WGS) entry which is preliminary data.</text>
</comment>
<dbReference type="AlphaFoldDB" id="A0A2T0R2W4"/>
<dbReference type="InterPro" id="IPR038277">
    <property type="entry name" value="UreF_sf"/>
</dbReference>
<dbReference type="Proteomes" id="UP000238083">
    <property type="component" value="Unassembled WGS sequence"/>
</dbReference>
<name>A0A2T0R2W4_9ACTN</name>
<dbReference type="Pfam" id="PF01730">
    <property type="entry name" value="UreF"/>
    <property type="match status" value="1"/>
</dbReference>
<keyword evidence="2" id="KW-0143">Chaperone</keyword>
<dbReference type="Gene3D" id="1.10.4190.10">
    <property type="entry name" value="Urease accessory protein UreF"/>
    <property type="match status" value="1"/>
</dbReference>
<evidence type="ECO:0000256" key="1">
    <source>
        <dbReference type="ARBA" id="ARBA00022988"/>
    </source>
</evidence>
<reference evidence="3 4" key="1">
    <citation type="submission" date="2018-03" db="EMBL/GenBank/DDBJ databases">
        <title>Genomic Encyclopedia of Archaeal and Bacterial Type Strains, Phase II (KMG-II): from individual species to whole genera.</title>
        <authorList>
            <person name="Goeker M."/>
        </authorList>
    </citation>
    <scope>NUCLEOTIDE SEQUENCE [LARGE SCALE GENOMIC DNA]</scope>
    <source>
        <strain evidence="3 4">DSM 19711</strain>
    </source>
</reference>
<organism evidence="3 4">
    <name type="scientific">Kineococcus rhizosphaerae</name>
    <dbReference type="NCBI Taxonomy" id="559628"/>
    <lineage>
        <taxon>Bacteria</taxon>
        <taxon>Bacillati</taxon>
        <taxon>Actinomycetota</taxon>
        <taxon>Actinomycetes</taxon>
        <taxon>Kineosporiales</taxon>
        <taxon>Kineosporiaceae</taxon>
        <taxon>Kineococcus</taxon>
    </lineage>
</organism>
<dbReference type="PANTHER" id="PTHR33620">
    <property type="entry name" value="UREASE ACCESSORY PROTEIN F"/>
    <property type="match status" value="1"/>
</dbReference>
<evidence type="ECO:0000256" key="2">
    <source>
        <dbReference type="ARBA" id="ARBA00023186"/>
    </source>
</evidence>
<proteinExistence type="predicted"/>
<dbReference type="RefSeq" id="WP_106211839.1">
    <property type="nucleotide sequence ID" value="NZ_PVZF01000007.1"/>
</dbReference>
<dbReference type="GO" id="GO:0016151">
    <property type="term" value="F:nickel cation binding"/>
    <property type="evidence" value="ECO:0007669"/>
    <property type="project" value="InterPro"/>
</dbReference>